<sequence>MVQSDLAPKYASFIGMAGCGAAMFLGCNYCPVSRDTGQR</sequence>
<evidence type="ECO:0000313" key="2">
    <source>
        <dbReference type="EMBL" id="KAG3190683.1"/>
    </source>
</evidence>
<evidence type="ECO:0000313" key="3">
    <source>
        <dbReference type="Proteomes" id="UP000760860"/>
    </source>
</evidence>
<comment type="caution">
    <text evidence="2">The sequence shown here is derived from an EMBL/GenBank/DDBJ whole genome shotgun (WGS) entry which is preliminary data.</text>
</comment>
<protein>
    <submittedName>
        <fullName evidence="2">Uncharacterized protein</fullName>
    </submittedName>
</protein>
<reference evidence="2" key="1">
    <citation type="submission" date="2018-05" db="EMBL/GenBank/DDBJ databases">
        <title>Effector identification in a new, highly contiguous assembly of the strawberry crown rot pathogen Phytophthora cactorum.</title>
        <authorList>
            <person name="Armitage A.D."/>
            <person name="Nellist C.F."/>
            <person name="Bates H."/>
            <person name="Vickerstaff R.J."/>
            <person name="Harrison R.J."/>
        </authorList>
    </citation>
    <scope>NUCLEOTIDE SEQUENCE</scope>
    <source>
        <strain evidence="2">P421</strain>
    </source>
</reference>
<dbReference type="AlphaFoldDB" id="A0A8T1GUV9"/>
<keyword evidence="1" id="KW-0472">Membrane</keyword>
<gene>
    <name evidence="2" type="ORF">PC129_g25115</name>
</gene>
<accession>A0A8T1GUV9</accession>
<organism evidence="2 3">
    <name type="scientific">Phytophthora cactorum</name>
    <dbReference type="NCBI Taxonomy" id="29920"/>
    <lineage>
        <taxon>Eukaryota</taxon>
        <taxon>Sar</taxon>
        <taxon>Stramenopiles</taxon>
        <taxon>Oomycota</taxon>
        <taxon>Peronosporomycetes</taxon>
        <taxon>Peronosporales</taxon>
        <taxon>Peronosporaceae</taxon>
        <taxon>Phytophthora</taxon>
    </lineage>
</organism>
<keyword evidence="1" id="KW-1133">Transmembrane helix</keyword>
<name>A0A8T1GUV9_9STRA</name>
<dbReference type="Proteomes" id="UP000760860">
    <property type="component" value="Unassembled WGS sequence"/>
</dbReference>
<proteinExistence type="predicted"/>
<evidence type="ECO:0000256" key="1">
    <source>
        <dbReference type="SAM" id="Phobius"/>
    </source>
</evidence>
<feature type="transmembrane region" description="Helical" evidence="1">
    <location>
        <begin position="12"/>
        <end position="32"/>
    </location>
</feature>
<dbReference type="EMBL" id="RCMV01005030">
    <property type="protein sequence ID" value="KAG3190683.1"/>
    <property type="molecule type" value="Genomic_DNA"/>
</dbReference>
<keyword evidence="1" id="KW-0812">Transmembrane</keyword>